<dbReference type="EMBL" id="JBEDUW010000005">
    <property type="protein sequence ID" value="KAK9928375.1"/>
    <property type="molecule type" value="Genomic_DNA"/>
</dbReference>
<comment type="caution">
    <text evidence="1">The sequence shown here is derived from an EMBL/GenBank/DDBJ whole genome shotgun (WGS) entry which is preliminary data.</text>
</comment>
<dbReference type="Proteomes" id="UP001457282">
    <property type="component" value="Unassembled WGS sequence"/>
</dbReference>
<keyword evidence="2" id="KW-1185">Reference proteome</keyword>
<evidence type="ECO:0000313" key="1">
    <source>
        <dbReference type="EMBL" id="KAK9928375.1"/>
    </source>
</evidence>
<dbReference type="AlphaFoldDB" id="A0AAW1WWH4"/>
<reference evidence="1 2" key="1">
    <citation type="journal article" date="2023" name="G3 (Bethesda)">
        <title>A chromosome-length genome assembly and annotation of blackberry (Rubus argutus, cv. 'Hillquist').</title>
        <authorList>
            <person name="Bruna T."/>
            <person name="Aryal R."/>
            <person name="Dudchenko O."/>
            <person name="Sargent D.J."/>
            <person name="Mead D."/>
            <person name="Buti M."/>
            <person name="Cavallini A."/>
            <person name="Hytonen T."/>
            <person name="Andres J."/>
            <person name="Pham M."/>
            <person name="Weisz D."/>
            <person name="Mascagni F."/>
            <person name="Usai G."/>
            <person name="Natali L."/>
            <person name="Bassil N."/>
            <person name="Fernandez G.E."/>
            <person name="Lomsadze A."/>
            <person name="Armour M."/>
            <person name="Olukolu B."/>
            <person name="Poorten T."/>
            <person name="Britton C."/>
            <person name="Davik J."/>
            <person name="Ashrafi H."/>
            <person name="Aiden E.L."/>
            <person name="Borodovsky M."/>
            <person name="Worthington M."/>
        </authorList>
    </citation>
    <scope>NUCLEOTIDE SEQUENCE [LARGE SCALE GENOMIC DNA]</scope>
    <source>
        <strain evidence="1">PI 553951</strain>
    </source>
</reference>
<accession>A0AAW1WWH4</accession>
<gene>
    <name evidence="1" type="ORF">M0R45_025512</name>
</gene>
<name>A0AAW1WWH4_RUBAR</name>
<organism evidence="1 2">
    <name type="scientific">Rubus argutus</name>
    <name type="common">Southern blackberry</name>
    <dbReference type="NCBI Taxonomy" id="59490"/>
    <lineage>
        <taxon>Eukaryota</taxon>
        <taxon>Viridiplantae</taxon>
        <taxon>Streptophyta</taxon>
        <taxon>Embryophyta</taxon>
        <taxon>Tracheophyta</taxon>
        <taxon>Spermatophyta</taxon>
        <taxon>Magnoliopsida</taxon>
        <taxon>eudicotyledons</taxon>
        <taxon>Gunneridae</taxon>
        <taxon>Pentapetalae</taxon>
        <taxon>rosids</taxon>
        <taxon>fabids</taxon>
        <taxon>Rosales</taxon>
        <taxon>Rosaceae</taxon>
        <taxon>Rosoideae</taxon>
        <taxon>Rosoideae incertae sedis</taxon>
        <taxon>Rubus</taxon>
    </lineage>
</organism>
<protein>
    <submittedName>
        <fullName evidence="1">Uncharacterized protein</fullName>
    </submittedName>
</protein>
<sequence length="89" mass="10339">MDGLILRDDGDPPQYDGYEATISFDEDDIEYNLVDINAEDNNEFAAIHDEDNWMDENFEYAGVNDENNEDEVNDVDFIDKNYVQSDRGF</sequence>
<proteinExistence type="predicted"/>
<evidence type="ECO:0000313" key="2">
    <source>
        <dbReference type="Proteomes" id="UP001457282"/>
    </source>
</evidence>